<name>A0ABS2R5H2_9BACI</name>
<evidence type="ECO:0000256" key="1">
    <source>
        <dbReference type="SAM" id="Phobius"/>
    </source>
</evidence>
<protein>
    <submittedName>
        <fullName evidence="2">Uncharacterized protein</fullName>
    </submittedName>
</protein>
<reference evidence="2 3" key="1">
    <citation type="submission" date="2021-01" db="EMBL/GenBank/DDBJ databases">
        <title>Genomic Encyclopedia of Type Strains, Phase IV (KMG-IV): sequencing the most valuable type-strain genomes for metagenomic binning, comparative biology and taxonomic classification.</title>
        <authorList>
            <person name="Goeker M."/>
        </authorList>
    </citation>
    <scope>NUCLEOTIDE SEQUENCE [LARGE SCALE GENOMIC DNA]</scope>
    <source>
        <strain evidence="2 3">DSM 105453</strain>
    </source>
</reference>
<keyword evidence="1" id="KW-1133">Transmembrane helix</keyword>
<evidence type="ECO:0000313" key="2">
    <source>
        <dbReference type="EMBL" id="MBM7714399.1"/>
    </source>
</evidence>
<dbReference type="EMBL" id="JAFBFH010000007">
    <property type="protein sequence ID" value="MBM7714399.1"/>
    <property type="molecule type" value="Genomic_DNA"/>
</dbReference>
<feature type="transmembrane region" description="Helical" evidence="1">
    <location>
        <begin position="44"/>
        <end position="64"/>
    </location>
</feature>
<organism evidence="2 3">
    <name type="scientific">Siminovitchia thermophila</name>
    <dbReference type="NCBI Taxonomy" id="1245522"/>
    <lineage>
        <taxon>Bacteria</taxon>
        <taxon>Bacillati</taxon>
        <taxon>Bacillota</taxon>
        <taxon>Bacilli</taxon>
        <taxon>Bacillales</taxon>
        <taxon>Bacillaceae</taxon>
        <taxon>Siminovitchia</taxon>
    </lineage>
</organism>
<keyword evidence="1" id="KW-0472">Membrane</keyword>
<comment type="caution">
    <text evidence="2">The sequence shown here is derived from an EMBL/GenBank/DDBJ whole genome shotgun (WGS) entry which is preliminary data.</text>
</comment>
<gene>
    <name evidence="2" type="ORF">JOC94_001371</name>
</gene>
<dbReference type="RefSeq" id="WP_077109700.1">
    <property type="nucleotide sequence ID" value="NZ_JAFBFH010000007.1"/>
</dbReference>
<keyword evidence="1" id="KW-0812">Transmembrane</keyword>
<accession>A0ABS2R5H2</accession>
<dbReference type="Proteomes" id="UP000823485">
    <property type="component" value="Unassembled WGS sequence"/>
</dbReference>
<proteinExistence type="predicted"/>
<feature type="transmembrane region" description="Helical" evidence="1">
    <location>
        <begin position="20"/>
        <end position="38"/>
    </location>
</feature>
<evidence type="ECO:0000313" key="3">
    <source>
        <dbReference type="Proteomes" id="UP000823485"/>
    </source>
</evidence>
<sequence length="70" mass="8034">MFFKKMTNEERKSTEKAIKIGFAFYMVALLASSIYSFITSSGFNISFIILMAGLVVFFVSDFILNKFKRP</sequence>
<keyword evidence="3" id="KW-1185">Reference proteome</keyword>